<accession>A0A9N7TUK9</accession>
<dbReference type="EMBL" id="CADEAL010000339">
    <property type="protein sequence ID" value="CAB1418781.1"/>
    <property type="molecule type" value="Genomic_DNA"/>
</dbReference>
<proteinExistence type="predicted"/>
<evidence type="ECO:0000313" key="2">
    <source>
        <dbReference type="Proteomes" id="UP001153269"/>
    </source>
</evidence>
<name>A0A9N7TUK9_PLEPL</name>
<organism evidence="1 2">
    <name type="scientific">Pleuronectes platessa</name>
    <name type="common">European plaice</name>
    <dbReference type="NCBI Taxonomy" id="8262"/>
    <lineage>
        <taxon>Eukaryota</taxon>
        <taxon>Metazoa</taxon>
        <taxon>Chordata</taxon>
        <taxon>Craniata</taxon>
        <taxon>Vertebrata</taxon>
        <taxon>Euteleostomi</taxon>
        <taxon>Actinopterygii</taxon>
        <taxon>Neopterygii</taxon>
        <taxon>Teleostei</taxon>
        <taxon>Neoteleostei</taxon>
        <taxon>Acanthomorphata</taxon>
        <taxon>Carangaria</taxon>
        <taxon>Pleuronectiformes</taxon>
        <taxon>Pleuronectoidei</taxon>
        <taxon>Pleuronectidae</taxon>
        <taxon>Pleuronectes</taxon>
    </lineage>
</organism>
<protein>
    <submittedName>
        <fullName evidence="1">Uncharacterized protein</fullName>
    </submittedName>
</protein>
<sequence>MERRRELIAVLDGWIDKAEQGHVIGARRISEGFIVTEKTQSSTVCILIRASRVQKAVSVSCSWPTDWHQAWRCETSPPGAIVWLELYSNSPGHHEGVGGVGRVSAVRWRRKNETDDVKDCERAGGRTKE</sequence>
<evidence type="ECO:0000313" key="1">
    <source>
        <dbReference type="EMBL" id="CAB1418781.1"/>
    </source>
</evidence>
<keyword evidence="2" id="KW-1185">Reference proteome</keyword>
<dbReference type="AlphaFoldDB" id="A0A9N7TUK9"/>
<gene>
    <name evidence="1" type="ORF">PLEPLA_LOCUS6607</name>
</gene>
<comment type="caution">
    <text evidence="1">The sequence shown here is derived from an EMBL/GenBank/DDBJ whole genome shotgun (WGS) entry which is preliminary data.</text>
</comment>
<reference evidence="1" key="1">
    <citation type="submission" date="2020-03" db="EMBL/GenBank/DDBJ databases">
        <authorList>
            <person name="Weist P."/>
        </authorList>
    </citation>
    <scope>NUCLEOTIDE SEQUENCE</scope>
</reference>
<dbReference type="Proteomes" id="UP001153269">
    <property type="component" value="Unassembled WGS sequence"/>
</dbReference>